<dbReference type="AlphaFoldDB" id="A0A9R1UEV7"/>
<organism evidence="1 2">
    <name type="scientific">Lactuca sativa</name>
    <name type="common">Garden lettuce</name>
    <dbReference type="NCBI Taxonomy" id="4236"/>
    <lineage>
        <taxon>Eukaryota</taxon>
        <taxon>Viridiplantae</taxon>
        <taxon>Streptophyta</taxon>
        <taxon>Embryophyta</taxon>
        <taxon>Tracheophyta</taxon>
        <taxon>Spermatophyta</taxon>
        <taxon>Magnoliopsida</taxon>
        <taxon>eudicotyledons</taxon>
        <taxon>Gunneridae</taxon>
        <taxon>Pentapetalae</taxon>
        <taxon>asterids</taxon>
        <taxon>campanulids</taxon>
        <taxon>Asterales</taxon>
        <taxon>Asteraceae</taxon>
        <taxon>Cichorioideae</taxon>
        <taxon>Cichorieae</taxon>
        <taxon>Lactucinae</taxon>
        <taxon>Lactuca</taxon>
    </lineage>
</organism>
<dbReference type="Proteomes" id="UP000235145">
    <property type="component" value="Unassembled WGS sequence"/>
</dbReference>
<evidence type="ECO:0000313" key="1">
    <source>
        <dbReference type="EMBL" id="KAJ0185847.1"/>
    </source>
</evidence>
<dbReference type="PANTHER" id="PTHR34193">
    <property type="entry name" value="OS11G0199801 PROTEIN"/>
    <property type="match status" value="1"/>
</dbReference>
<proteinExistence type="predicted"/>
<dbReference type="PANTHER" id="PTHR34193:SF20">
    <property type="match status" value="1"/>
</dbReference>
<name>A0A9R1UEV7_LACSA</name>
<protein>
    <submittedName>
        <fullName evidence="1">Uncharacterized protein</fullName>
    </submittedName>
</protein>
<dbReference type="EMBL" id="NBSK02000009">
    <property type="protein sequence ID" value="KAJ0185847.1"/>
    <property type="molecule type" value="Genomic_DNA"/>
</dbReference>
<evidence type="ECO:0000313" key="2">
    <source>
        <dbReference type="Proteomes" id="UP000235145"/>
    </source>
</evidence>
<reference evidence="1 2" key="1">
    <citation type="journal article" date="2017" name="Nat. Commun.">
        <title>Genome assembly with in vitro proximity ligation data and whole-genome triplication in lettuce.</title>
        <authorList>
            <person name="Reyes-Chin-Wo S."/>
            <person name="Wang Z."/>
            <person name="Yang X."/>
            <person name="Kozik A."/>
            <person name="Arikit S."/>
            <person name="Song C."/>
            <person name="Xia L."/>
            <person name="Froenicke L."/>
            <person name="Lavelle D.O."/>
            <person name="Truco M.J."/>
            <person name="Xia R."/>
            <person name="Zhu S."/>
            <person name="Xu C."/>
            <person name="Xu H."/>
            <person name="Xu X."/>
            <person name="Cox K."/>
            <person name="Korf I."/>
            <person name="Meyers B.C."/>
            <person name="Michelmore R.W."/>
        </authorList>
    </citation>
    <scope>NUCLEOTIDE SEQUENCE [LARGE SCALE GENOMIC DNA]</scope>
    <source>
        <strain evidence="2">cv. Salinas</strain>
        <tissue evidence="1">Seedlings</tissue>
    </source>
</reference>
<accession>A0A9R1UEV7</accession>
<dbReference type="OrthoDB" id="776574at2759"/>
<sequence length="223" mass="25185">MSPSFKQNSIAPKTPTDFTFCNIPNTNYYENKIPFGFSAPLYSKNVFSDSIYQPYSTTVMTEGRKELMELMPESFHELSLKDIVMKDSDQSKKLETMEEIIDHTKLDPKRKKKGTKNRPISRSVSLDTGVYILKMFVPSSLGSKKHKVSRSKSMDGLMKHSVDVRKRRTGLFVGSTKISSGLCNNNSSCTTANQNRYGDGMLKPSNGCLFRSKPTNQRGCIFF</sequence>
<gene>
    <name evidence="1" type="ORF">LSAT_V11C900473540</name>
</gene>
<comment type="caution">
    <text evidence="1">The sequence shown here is derived from an EMBL/GenBank/DDBJ whole genome shotgun (WGS) entry which is preliminary data.</text>
</comment>
<keyword evidence="2" id="KW-1185">Reference proteome</keyword>